<protein>
    <submittedName>
        <fullName evidence="2">Uncharacterized protein</fullName>
    </submittedName>
</protein>
<dbReference type="EMBL" id="CAACVG010014394">
    <property type="protein sequence ID" value="VEN63096.1"/>
    <property type="molecule type" value="Genomic_DNA"/>
</dbReference>
<name>A0A653DS80_CALMS</name>
<keyword evidence="3" id="KW-1185">Reference proteome</keyword>
<feature type="transmembrane region" description="Helical" evidence="1">
    <location>
        <begin position="25"/>
        <end position="48"/>
    </location>
</feature>
<feature type="non-terminal residue" evidence="2">
    <location>
        <position position="1"/>
    </location>
</feature>
<keyword evidence="1" id="KW-0812">Transmembrane</keyword>
<evidence type="ECO:0000256" key="1">
    <source>
        <dbReference type="SAM" id="Phobius"/>
    </source>
</evidence>
<evidence type="ECO:0000313" key="2">
    <source>
        <dbReference type="EMBL" id="VEN63096.1"/>
    </source>
</evidence>
<organism evidence="2 3">
    <name type="scientific">Callosobruchus maculatus</name>
    <name type="common">Southern cowpea weevil</name>
    <name type="synonym">Pulse bruchid</name>
    <dbReference type="NCBI Taxonomy" id="64391"/>
    <lineage>
        <taxon>Eukaryota</taxon>
        <taxon>Metazoa</taxon>
        <taxon>Ecdysozoa</taxon>
        <taxon>Arthropoda</taxon>
        <taxon>Hexapoda</taxon>
        <taxon>Insecta</taxon>
        <taxon>Pterygota</taxon>
        <taxon>Neoptera</taxon>
        <taxon>Endopterygota</taxon>
        <taxon>Coleoptera</taxon>
        <taxon>Polyphaga</taxon>
        <taxon>Cucujiformia</taxon>
        <taxon>Chrysomeloidea</taxon>
        <taxon>Chrysomelidae</taxon>
        <taxon>Bruchinae</taxon>
        <taxon>Bruchini</taxon>
        <taxon>Callosobruchus</taxon>
    </lineage>
</organism>
<sequence>SYIRLRNNNIITKFIHIKRIPQHRFNVLIVILIITVYYTIIYSCINGIS</sequence>
<keyword evidence="1" id="KW-1133">Transmembrane helix</keyword>
<proteinExistence type="predicted"/>
<dbReference type="Proteomes" id="UP000410492">
    <property type="component" value="Unassembled WGS sequence"/>
</dbReference>
<reference evidence="2 3" key="1">
    <citation type="submission" date="2019-01" db="EMBL/GenBank/DDBJ databases">
        <authorList>
            <person name="Sayadi A."/>
        </authorList>
    </citation>
    <scope>NUCLEOTIDE SEQUENCE [LARGE SCALE GENOMIC DNA]</scope>
</reference>
<dbReference type="AlphaFoldDB" id="A0A653DS80"/>
<keyword evidence="1" id="KW-0472">Membrane</keyword>
<accession>A0A653DS80</accession>
<evidence type="ECO:0000313" key="3">
    <source>
        <dbReference type="Proteomes" id="UP000410492"/>
    </source>
</evidence>
<gene>
    <name evidence="2" type="ORF">CALMAC_LOCUS20025</name>
</gene>